<keyword evidence="2" id="KW-1185">Reference proteome</keyword>
<dbReference type="EMBL" id="LNIX01000043">
    <property type="protein sequence ID" value="OXA38880.1"/>
    <property type="molecule type" value="Genomic_DNA"/>
</dbReference>
<name>A0A226D1E4_FOLCA</name>
<sequence>MPHVLICGLPASGKRSLKNLLECVPNSAISCELMPIGQLKQTLTNLDPIIPSCIIYILRRGRITDAMDHFAVSDRNYIFNTTLPTILFISHCDYPSHYGWWEENKIFAAKFGIIPTIPVILGSLRNPDQCRQIEQGSVAAVRAETKRKLIDAIRTNSGTEWIPPMQNHLRNKWKFWESLYLLFNSG</sequence>
<proteinExistence type="predicted"/>
<dbReference type="AlphaFoldDB" id="A0A226D1E4"/>
<protein>
    <submittedName>
        <fullName evidence="1">Uncharacterized protein</fullName>
    </submittedName>
</protein>
<comment type="caution">
    <text evidence="1">The sequence shown here is derived from an EMBL/GenBank/DDBJ whole genome shotgun (WGS) entry which is preliminary data.</text>
</comment>
<reference evidence="1 2" key="1">
    <citation type="submission" date="2015-12" db="EMBL/GenBank/DDBJ databases">
        <title>The genome of Folsomia candida.</title>
        <authorList>
            <person name="Faddeeva A."/>
            <person name="Derks M.F."/>
            <person name="Anvar Y."/>
            <person name="Smit S."/>
            <person name="Van Straalen N."/>
            <person name="Roelofs D."/>
        </authorList>
    </citation>
    <scope>NUCLEOTIDE SEQUENCE [LARGE SCALE GENOMIC DNA]</scope>
    <source>
        <strain evidence="1 2">VU population</strain>
        <tissue evidence="1">Whole body</tissue>
    </source>
</reference>
<accession>A0A226D1E4</accession>
<evidence type="ECO:0000313" key="2">
    <source>
        <dbReference type="Proteomes" id="UP000198287"/>
    </source>
</evidence>
<organism evidence="1 2">
    <name type="scientific">Folsomia candida</name>
    <name type="common">Springtail</name>
    <dbReference type="NCBI Taxonomy" id="158441"/>
    <lineage>
        <taxon>Eukaryota</taxon>
        <taxon>Metazoa</taxon>
        <taxon>Ecdysozoa</taxon>
        <taxon>Arthropoda</taxon>
        <taxon>Hexapoda</taxon>
        <taxon>Collembola</taxon>
        <taxon>Entomobryomorpha</taxon>
        <taxon>Isotomoidea</taxon>
        <taxon>Isotomidae</taxon>
        <taxon>Proisotominae</taxon>
        <taxon>Folsomia</taxon>
    </lineage>
</organism>
<dbReference type="Proteomes" id="UP000198287">
    <property type="component" value="Unassembled WGS sequence"/>
</dbReference>
<gene>
    <name evidence="1" type="ORF">Fcan01_26432</name>
</gene>
<evidence type="ECO:0000313" key="1">
    <source>
        <dbReference type="EMBL" id="OXA38880.1"/>
    </source>
</evidence>